<sequence length="516" mass="55638">MDYTEADKLVRQLATGFETLQEEYQKLHEQHQALERKLATARDQYNELSRLYASGASNTPPLSLASAPGKRPGTGEITPSVPHLLEQNPDDSAQLAAASVRLGSQAAIALRHGLPKVRDPAAAGVKIWSGRSADRLEACSSMMPSISESPLEQDFTIEGIPSKLGCPFASMAGKKLSSHAASVLSRYNTNSGGPVTSPSVSSANRVNGRESIYARKASGGDRRSSFVDPIKAEICGLSDHDDESPMSDGAMQNPPAQQESAEPGVCPIRFLDQHSPEEVATYFERHKHELPRSHEVCVKRYQSNEKQIQELDAKYGNLVSMIQGLGAKHKGMLPEEIEEAEDAGERGGDAAEAEKIQRWASSVSALYNDAPQPEDEEERQPHFERPLRDVRVGESPSRPWGIQVPAKYLEAVESETISRPAEPARPAFTQQGTGAETTAKCPFGYTGDRTKAVEPPKTGGVGPHFIAADVVDGSKEVKHEASSSKQPSMAFTGPVFIGYSAEDAAKILRLSGLSGT</sequence>
<feature type="region of interest" description="Disordered" evidence="2">
    <location>
        <begin position="417"/>
        <end position="436"/>
    </location>
</feature>
<feature type="coiled-coil region" evidence="1">
    <location>
        <begin position="10"/>
        <end position="51"/>
    </location>
</feature>
<dbReference type="Proteomes" id="UP001271007">
    <property type="component" value="Unassembled WGS sequence"/>
</dbReference>
<name>A0AAJ0DHG8_9PEZI</name>
<dbReference type="EMBL" id="JAWDJX010000013">
    <property type="protein sequence ID" value="KAK3054178.1"/>
    <property type="molecule type" value="Genomic_DNA"/>
</dbReference>
<keyword evidence="4" id="KW-1185">Reference proteome</keyword>
<gene>
    <name evidence="3" type="ORF">LTR09_004956</name>
</gene>
<evidence type="ECO:0000256" key="2">
    <source>
        <dbReference type="SAM" id="MobiDB-lite"/>
    </source>
</evidence>
<dbReference type="AlphaFoldDB" id="A0AAJ0DHG8"/>
<protein>
    <submittedName>
        <fullName evidence="3">Uncharacterized protein</fullName>
    </submittedName>
</protein>
<evidence type="ECO:0000313" key="3">
    <source>
        <dbReference type="EMBL" id="KAK3054178.1"/>
    </source>
</evidence>
<evidence type="ECO:0000256" key="1">
    <source>
        <dbReference type="SAM" id="Coils"/>
    </source>
</evidence>
<feature type="region of interest" description="Disordered" evidence="2">
    <location>
        <begin position="56"/>
        <end position="78"/>
    </location>
</feature>
<reference evidence="3" key="1">
    <citation type="submission" date="2023-04" db="EMBL/GenBank/DDBJ databases">
        <title>Black Yeasts Isolated from many extreme environments.</title>
        <authorList>
            <person name="Coleine C."/>
            <person name="Stajich J.E."/>
            <person name="Selbmann L."/>
        </authorList>
    </citation>
    <scope>NUCLEOTIDE SEQUENCE</scope>
    <source>
        <strain evidence="3">CCFEE 5312</strain>
    </source>
</reference>
<proteinExistence type="predicted"/>
<accession>A0AAJ0DHG8</accession>
<evidence type="ECO:0000313" key="4">
    <source>
        <dbReference type="Proteomes" id="UP001271007"/>
    </source>
</evidence>
<organism evidence="3 4">
    <name type="scientific">Extremus antarcticus</name>
    <dbReference type="NCBI Taxonomy" id="702011"/>
    <lineage>
        <taxon>Eukaryota</taxon>
        <taxon>Fungi</taxon>
        <taxon>Dikarya</taxon>
        <taxon>Ascomycota</taxon>
        <taxon>Pezizomycotina</taxon>
        <taxon>Dothideomycetes</taxon>
        <taxon>Dothideomycetidae</taxon>
        <taxon>Mycosphaerellales</taxon>
        <taxon>Extremaceae</taxon>
        <taxon>Extremus</taxon>
    </lineage>
</organism>
<feature type="region of interest" description="Disordered" evidence="2">
    <location>
        <begin position="239"/>
        <end position="261"/>
    </location>
</feature>
<comment type="caution">
    <text evidence="3">The sequence shown here is derived from an EMBL/GenBank/DDBJ whole genome shotgun (WGS) entry which is preliminary data.</text>
</comment>
<keyword evidence="1" id="KW-0175">Coiled coil</keyword>